<dbReference type="InterPro" id="IPR043135">
    <property type="entry name" value="Fur_C"/>
</dbReference>
<evidence type="ECO:0000256" key="8">
    <source>
        <dbReference type="ARBA" id="ARBA00023015"/>
    </source>
</evidence>
<evidence type="ECO:0000256" key="4">
    <source>
        <dbReference type="ARBA" id="ARBA00022490"/>
    </source>
</evidence>
<keyword evidence="8" id="KW-0805">Transcription regulation</keyword>
<evidence type="ECO:0000256" key="9">
    <source>
        <dbReference type="ARBA" id="ARBA00023125"/>
    </source>
</evidence>
<dbReference type="Gene3D" id="1.10.10.10">
    <property type="entry name" value="Winged helix-like DNA-binding domain superfamily/Winged helix DNA-binding domain"/>
    <property type="match status" value="1"/>
</dbReference>
<dbReference type="Pfam" id="PF01475">
    <property type="entry name" value="FUR"/>
    <property type="match status" value="1"/>
</dbReference>
<keyword evidence="10" id="KW-0804">Transcription</keyword>
<evidence type="ECO:0000256" key="10">
    <source>
        <dbReference type="ARBA" id="ARBA00023163"/>
    </source>
</evidence>
<protein>
    <recommendedName>
        <fullName evidence="12">Ferric uptake regulation protein FUR</fullName>
    </recommendedName>
</protein>
<dbReference type="EMBL" id="UOEK01000104">
    <property type="protein sequence ID" value="VAV96663.1"/>
    <property type="molecule type" value="Genomic_DNA"/>
</dbReference>
<evidence type="ECO:0000256" key="5">
    <source>
        <dbReference type="ARBA" id="ARBA00022491"/>
    </source>
</evidence>
<dbReference type="InterPro" id="IPR036388">
    <property type="entry name" value="WH-like_DNA-bd_sf"/>
</dbReference>
<comment type="subunit">
    <text evidence="3">Homodimer.</text>
</comment>
<evidence type="ECO:0008006" key="12">
    <source>
        <dbReference type="Google" id="ProtNLM"/>
    </source>
</evidence>
<name>A0A3B0SJZ1_9ZZZZ</name>
<dbReference type="GO" id="GO:0045892">
    <property type="term" value="P:negative regulation of DNA-templated transcription"/>
    <property type="evidence" value="ECO:0007669"/>
    <property type="project" value="TreeGrafter"/>
</dbReference>
<dbReference type="CDD" id="cd07153">
    <property type="entry name" value="Fur_like"/>
    <property type="match status" value="1"/>
</dbReference>
<dbReference type="GO" id="GO:0003700">
    <property type="term" value="F:DNA-binding transcription factor activity"/>
    <property type="evidence" value="ECO:0007669"/>
    <property type="project" value="InterPro"/>
</dbReference>
<keyword evidence="6" id="KW-0479">Metal-binding</keyword>
<dbReference type="PANTHER" id="PTHR33202:SF2">
    <property type="entry name" value="FERRIC UPTAKE REGULATION PROTEIN"/>
    <property type="match status" value="1"/>
</dbReference>
<keyword evidence="5" id="KW-0678">Repressor</keyword>
<dbReference type="GO" id="GO:0005829">
    <property type="term" value="C:cytosol"/>
    <property type="evidence" value="ECO:0007669"/>
    <property type="project" value="TreeGrafter"/>
</dbReference>
<dbReference type="GO" id="GO:0000976">
    <property type="term" value="F:transcription cis-regulatory region binding"/>
    <property type="evidence" value="ECO:0007669"/>
    <property type="project" value="TreeGrafter"/>
</dbReference>
<evidence type="ECO:0000256" key="6">
    <source>
        <dbReference type="ARBA" id="ARBA00022723"/>
    </source>
</evidence>
<evidence type="ECO:0000256" key="2">
    <source>
        <dbReference type="ARBA" id="ARBA00007957"/>
    </source>
</evidence>
<accession>A0A3B0SJZ1</accession>
<dbReference type="GO" id="GO:1900376">
    <property type="term" value="P:regulation of secondary metabolite biosynthetic process"/>
    <property type="evidence" value="ECO:0007669"/>
    <property type="project" value="TreeGrafter"/>
</dbReference>
<dbReference type="InterPro" id="IPR002481">
    <property type="entry name" value="FUR"/>
</dbReference>
<proteinExistence type="inferred from homology"/>
<dbReference type="SUPFAM" id="SSF46785">
    <property type="entry name" value="Winged helix' DNA-binding domain"/>
    <property type="match status" value="1"/>
</dbReference>
<keyword evidence="4" id="KW-0963">Cytoplasm</keyword>
<reference evidence="11" key="1">
    <citation type="submission" date="2018-06" db="EMBL/GenBank/DDBJ databases">
        <authorList>
            <person name="Zhirakovskaya E."/>
        </authorList>
    </citation>
    <scope>NUCLEOTIDE SEQUENCE</scope>
</reference>
<keyword evidence="7" id="KW-0862">Zinc</keyword>
<evidence type="ECO:0000313" key="11">
    <source>
        <dbReference type="EMBL" id="VAV96663.1"/>
    </source>
</evidence>
<gene>
    <name evidence="11" type="ORF">MNBD_ACTINO02-3247</name>
</gene>
<dbReference type="Gene3D" id="3.30.1490.190">
    <property type="match status" value="1"/>
</dbReference>
<evidence type="ECO:0000256" key="3">
    <source>
        <dbReference type="ARBA" id="ARBA00011738"/>
    </source>
</evidence>
<dbReference type="GO" id="GO:0008270">
    <property type="term" value="F:zinc ion binding"/>
    <property type="evidence" value="ECO:0007669"/>
    <property type="project" value="TreeGrafter"/>
</dbReference>
<comment type="subcellular location">
    <subcellularLocation>
        <location evidence="1">Cytoplasm</location>
    </subcellularLocation>
</comment>
<keyword evidence="9" id="KW-0238">DNA-binding</keyword>
<comment type="similarity">
    <text evidence="2">Belongs to the Fur family.</text>
</comment>
<organism evidence="11">
    <name type="scientific">hydrothermal vent metagenome</name>
    <dbReference type="NCBI Taxonomy" id="652676"/>
    <lineage>
        <taxon>unclassified sequences</taxon>
        <taxon>metagenomes</taxon>
        <taxon>ecological metagenomes</taxon>
    </lineage>
</organism>
<dbReference type="AlphaFoldDB" id="A0A3B0SJZ1"/>
<dbReference type="InterPro" id="IPR036390">
    <property type="entry name" value="WH_DNA-bd_sf"/>
</dbReference>
<evidence type="ECO:0000256" key="7">
    <source>
        <dbReference type="ARBA" id="ARBA00022833"/>
    </source>
</evidence>
<evidence type="ECO:0000256" key="1">
    <source>
        <dbReference type="ARBA" id="ARBA00004496"/>
    </source>
</evidence>
<dbReference type="PANTHER" id="PTHR33202">
    <property type="entry name" value="ZINC UPTAKE REGULATION PROTEIN"/>
    <property type="match status" value="1"/>
</dbReference>
<sequence length="149" mass="16097">MQATTLTELHARVKKHLSENDVRYSTGRQKFIAALHAAGGPRSATHLHTTELDDVPLSSLYRTLTVLETVGVLERTHDGDGVAMFELGEWLLGHHHHLICTSCDIVTDIDLGDDLENAVAEISATVAASHGFTMTGHTLDVLGLCEDCG</sequence>